<name>A0A8J3AG09_9BACI</name>
<dbReference type="EMBL" id="BMHB01000001">
    <property type="protein sequence ID" value="GGI12065.1"/>
    <property type="molecule type" value="Genomic_DNA"/>
</dbReference>
<proteinExistence type="predicted"/>
<dbReference type="InterPro" id="IPR025177">
    <property type="entry name" value="MciZ"/>
</dbReference>
<keyword evidence="2" id="KW-1185">Reference proteome</keyword>
<accession>A0A8J3AG09</accession>
<dbReference type="Pfam" id="PF13072">
    <property type="entry name" value="MciZ"/>
    <property type="match status" value="1"/>
</dbReference>
<evidence type="ECO:0000313" key="1">
    <source>
        <dbReference type="EMBL" id="GGI12065.1"/>
    </source>
</evidence>
<protein>
    <submittedName>
        <fullName evidence="1">Uncharacterized protein</fullName>
    </submittedName>
</protein>
<organism evidence="1 2">
    <name type="scientific">Gottfriedia solisilvae</name>
    <dbReference type="NCBI Taxonomy" id="1516104"/>
    <lineage>
        <taxon>Bacteria</taxon>
        <taxon>Bacillati</taxon>
        <taxon>Bacillota</taxon>
        <taxon>Bacilli</taxon>
        <taxon>Bacillales</taxon>
        <taxon>Bacillaceae</taxon>
        <taxon>Gottfriedia</taxon>
    </lineage>
</organism>
<sequence>MKMSRTNTSVILVGSKTEILKTLQVMSQQYETVQEWIKKSDGRALYVVK</sequence>
<dbReference type="AlphaFoldDB" id="A0A8J3AG09"/>
<reference evidence="2" key="1">
    <citation type="journal article" date="2019" name="Int. J. Syst. Evol. Microbiol.">
        <title>The Global Catalogue of Microorganisms (GCM) 10K type strain sequencing project: providing services to taxonomists for standard genome sequencing and annotation.</title>
        <authorList>
            <consortium name="The Broad Institute Genomics Platform"/>
            <consortium name="The Broad Institute Genome Sequencing Center for Infectious Disease"/>
            <person name="Wu L."/>
            <person name="Ma J."/>
        </authorList>
    </citation>
    <scope>NUCLEOTIDE SEQUENCE [LARGE SCALE GENOMIC DNA]</scope>
    <source>
        <strain evidence="2">CGMCC 1.14993</strain>
    </source>
</reference>
<dbReference type="OrthoDB" id="2990038at2"/>
<comment type="caution">
    <text evidence="1">The sequence shown here is derived from an EMBL/GenBank/DDBJ whole genome shotgun (WGS) entry which is preliminary data.</text>
</comment>
<dbReference type="RefSeq" id="WP_087999315.1">
    <property type="nucleotide sequence ID" value="NZ_BMHB01000001.1"/>
</dbReference>
<gene>
    <name evidence="1" type="ORF">GCM10007380_10990</name>
</gene>
<dbReference type="Proteomes" id="UP000626244">
    <property type="component" value="Unassembled WGS sequence"/>
</dbReference>
<evidence type="ECO:0000313" key="2">
    <source>
        <dbReference type="Proteomes" id="UP000626244"/>
    </source>
</evidence>